<evidence type="ECO:0000313" key="5">
    <source>
        <dbReference type="Proteomes" id="UP000321224"/>
    </source>
</evidence>
<dbReference type="Proteomes" id="UP000321224">
    <property type="component" value="Unassembled WGS sequence"/>
</dbReference>
<gene>
    <name evidence="2" type="ORF">MVI01_37740</name>
    <name evidence="3" type="ORF">SAMN04488504_103636</name>
</gene>
<organism evidence="2 5">
    <name type="scientific">Myxococcus virescens</name>
    <dbReference type="NCBI Taxonomy" id="83456"/>
    <lineage>
        <taxon>Bacteria</taxon>
        <taxon>Pseudomonadati</taxon>
        <taxon>Myxococcota</taxon>
        <taxon>Myxococcia</taxon>
        <taxon>Myxococcales</taxon>
        <taxon>Cystobacterineae</taxon>
        <taxon>Myxococcaceae</taxon>
        <taxon>Myxococcus</taxon>
    </lineage>
</organism>
<accession>A0A511HEM2</accession>
<name>A0A511HEM2_9BACT</name>
<dbReference type="InterPro" id="IPR041261">
    <property type="entry name" value="R2K_2"/>
</dbReference>
<dbReference type="Proteomes" id="UP000198717">
    <property type="component" value="Unassembled WGS sequence"/>
</dbReference>
<sequence length="49" mass="5104">MLPRTCVLDAAWVESRGWALLEANAAWGAGLNGCDAAEAARCIAEATRA</sequence>
<dbReference type="AlphaFoldDB" id="A0A511HEM2"/>
<keyword evidence="4" id="KW-1185">Reference proteome</keyword>
<evidence type="ECO:0000259" key="1">
    <source>
        <dbReference type="Pfam" id="PF18299"/>
    </source>
</evidence>
<dbReference type="Pfam" id="PF18299">
    <property type="entry name" value="R2K_2"/>
    <property type="match status" value="1"/>
</dbReference>
<dbReference type="EMBL" id="FNAJ01000003">
    <property type="protein sequence ID" value="SDE00832.1"/>
    <property type="molecule type" value="Genomic_DNA"/>
</dbReference>
<feature type="domain" description="ATP-grasp" evidence="1">
    <location>
        <begin position="2"/>
        <end position="41"/>
    </location>
</feature>
<reference evidence="3 4" key="1">
    <citation type="submission" date="2016-10" db="EMBL/GenBank/DDBJ databases">
        <authorList>
            <person name="Varghese N."/>
            <person name="Submissions S."/>
        </authorList>
    </citation>
    <scope>NUCLEOTIDE SEQUENCE [LARGE SCALE GENOMIC DNA]</scope>
    <source>
        <strain evidence="3 4">DSM 2260</strain>
    </source>
</reference>
<protein>
    <recommendedName>
        <fullName evidence="1">ATP-grasp domain-containing protein</fullName>
    </recommendedName>
</protein>
<dbReference type="EMBL" id="BJVY01000021">
    <property type="protein sequence ID" value="GEL71990.1"/>
    <property type="molecule type" value="Genomic_DNA"/>
</dbReference>
<evidence type="ECO:0000313" key="3">
    <source>
        <dbReference type="EMBL" id="SDE00832.1"/>
    </source>
</evidence>
<evidence type="ECO:0000313" key="2">
    <source>
        <dbReference type="EMBL" id="GEL71990.1"/>
    </source>
</evidence>
<proteinExistence type="predicted"/>
<comment type="caution">
    <text evidence="2">The sequence shown here is derived from an EMBL/GenBank/DDBJ whole genome shotgun (WGS) entry which is preliminary data.</text>
</comment>
<reference evidence="2 5" key="2">
    <citation type="submission" date="2019-07" db="EMBL/GenBank/DDBJ databases">
        <title>Whole genome shotgun sequence of Myxococcus virescens NBRC 100334.</title>
        <authorList>
            <person name="Hosoyama A."/>
            <person name="Uohara A."/>
            <person name="Ohji S."/>
            <person name="Ichikawa N."/>
        </authorList>
    </citation>
    <scope>NUCLEOTIDE SEQUENCE [LARGE SCALE GENOMIC DNA]</scope>
    <source>
        <strain evidence="2 5">NBRC 100334</strain>
    </source>
</reference>
<evidence type="ECO:0000313" key="4">
    <source>
        <dbReference type="Proteomes" id="UP000198717"/>
    </source>
</evidence>